<keyword evidence="2" id="KW-0472">Membrane</keyword>
<organism evidence="3 4">
    <name type="scientific">Thalassiosira oceanica</name>
    <name type="common">Marine diatom</name>
    <dbReference type="NCBI Taxonomy" id="159749"/>
    <lineage>
        <taxon>Eukaryota</taxon>
        <taxon>Sar</taxon>
        <taxon>Stramenopiles</taxon>
        <taxon>Ochrophyta</taxon>
        <taxon>Bacillariophyta</taxon>
        <taxon>Coscinodiscophyceae</taxon>
        <taxon>Thalassiosirophycidae</taxon>
        <taxon>Thalassiosirales</taxon>
        <taxon>Thalassiosiraceae</taxon>
        <taxon>Thalassiosira</taxon>
    </lineage>
</organism>
<comment type="caution">
    <text evidence="3">The sequence shown here is derived from an EMBL/GenBank/DDBJ whole genome shotgun (WGS) entry which is preliminary data.</text>
</comment>
<protein>
    <submittedName>
        <fullName evidence="3">Uncharacterized protein</fullName>
    </submittedName>
</protein>
<keyword evidence="2" id="KW-1133">Transmembrane helix</keyword>
<dbReference type="Proteomes" id="UP000266841">
    <property type="component" value="Unassembled WGS sequence"/>
</dbReference>
<keyword evidence="2" id="KW-0812">Transmembrane</keyword>
<keyword evidence="4" id="KW-1185">Reference proteome</keyword>
<gene>
    <name evidence="3" type="ORF">THAOC_29730</name>
</gene>
<name>K0RFU0_THAOC</name>
<dbReference type="AlphaFoldDB" id="K0RFU0"/>
<proteinExistence type="predicted"/>
<evidence type="ECO:0000256" key="1">
    <source>
        <dbReference type="SAM" id="MobiDB-lite"/>
    </source>
</evidence>
<reference evidence="3 4" key="1">
    <citation type="journal article" date="2012" name="Genome Biol.">
        <title>Genome and low-iron response of an oceanic diatom adapted to chronic iron limitation.</title>
        <authorList>
            <person name="Lommer M."/>
            <person name="Specht M."/>
            <person name="Roy A.S."/>
            <person name="Kraemer L."/>
            <person name="Andreson R."/>
            <person name="Gutowska M.A."/>
            <person name="Wolf J."/>
            <person name="Bergner S.V."/>
            <person name="Schilhabel M.B."/>
            <person name="Klostermeier U.C."/>
            <person name="Beiko R.G."/>
            <person name="Rosenstiel P."/>
            <person name="Hippler M."/>
            <person name="Laroche J."/>
        </authorList>
    </citation>
    <scope>NUCLEOTIDE SEQUENCE [LARGE SCALE GENOMIC DNA]</scope>
    <source>
        <strain evidence="3 4">CCMP1005</strain>
    </source>
</reference>
<feature type="transmembrane region" description="Helical" evidence="2">
    <location>
        <begin position="105"/>
        <end position="123"/>
    </location>
</feature>
<sequence length="234" mass="25632">RQAFTKEATAMEFKLPPATHVSKFSVLMTTVTARKSGMSHLNFARAVKGTSAGVVTLFTNARNATVVSHAMNARKTYRARPKTVRMVLTILIVQTALTRSYFGCLVARNMFVTVAVAMLVIAAESSGHLEKRKEVILTPSVSLHLAIGTFMKIGHLKSVEGATSRIGRNDHTNLGFSSLPPRTSDAAFEVQGRQRRRRERRLTPLQRTTDRGRTGPPGTPARNVTRYAALGSLD</sequence>
<accession>K0RFU0</accession>
<evidence type="ECO:0000313" key="4">
    <source>
        <dbReference type="Proteomes" id="UP000266841"/>
    </source>
</evidence>
<evidence type="ECO:0000313" key="3">
    <source>
        <dbReference type="EMBL" id="EJK51129.1"/>
    </source>
</evidence>
<dbReference type="EMBL" id="AGNL01042181">
    <property type="protein sequence ID" value="EJK51129.1"/>
    <property type="molecule type" value="Genomic_DNA"/>
</dbReference>
<evidence type="ECO:0000256" key="2">
    <source>
        <dbReference type="SAM" id="Phobius"/>
    </source>
</evidence>
<feature type="non-terminal residue" evidence="3">
    <location>
        <position position="1"/>
    </location>
</feature>
<feature type="region of interest" description="Disordered" evidence="1">
    <location>
        <begin position="173"/>
        <end position="223"/>
    </location>
</feature>